<evidence type="ECO:0000313" key="3">
    <source>
        <dbReference type="Proteomes" id="UP000226192"/>
    </source>
</evidence>
<accession>A0A2C5XXE0</accession>
<dbReference type="EMBL" id="NJET01000115">
    <property type="protein sequence ID" value="PHH61127.1"/>
    <property type="molecule type" value="Genomic_DNA"/>
</dbReference>
<reference evidence="2 3" key="1">
    <citation type="submission" date="2017-06" db="EMBL/GenBank/DDBJ databases">
        <title>Ant-infecting Ophiocordyceps genomes reveal a high diversity of potential behavioral manipulation genes and a possible major role for enterotoxins.</title>
        <authorList>
            <person name="De Bekker C."/>
            <person name="Evans H.C."/>
            <person name="Brachmann A."/>
            <person name="Hughes D.P."/>
        </authorList>
    </citation>
    <scope>NUCLEOTIDE SEQUENCE [LARGE SCALE GENOMIC DNA]</scope>
    <source>
        <strain evidence="2 3">Map64</strain>
    </source>
</reference>
<name>A0A2C5XXE0_9HYPO</name>
<sequence length="77" mass="8603">MPKLKHLHTRHSSFALGLGACISAPPTNKRSCNGRQHARRQRLQVHDPSGEYDMPFSLFSSYVPRAIGIDLSDLARC</sequence>
<dbReference type="PROSITE" id="PS51257">
    <property type="entry name" value="PROKAR_LIPOPROTEIN"/>
    <property type="match status" value="1"/>
</dbReference>
<dbReference type="AlphaFoldDB" id="A0A2C5XXE0"/>
<comment type="caution">
    <text evidence="2">The sequence shown here is derived from an EMBL/GenBank/DDBJ whole genome shotgun (WGS) entry which is preliminary data.</text>
</comment>
<evidence type="ECO:0000313" key="2">
    <source>
        <dbReference type="EMBL" id="PHH61127.1"/>
    </source>
</evidence>
<feature type="region of interest" description="Disordered" evidence="1">
    <location>
        <begin position="29"/>
        <end position="48"/>
    </location>
</feature>
<keyword evidence="3" id="KW-1185">Reference proteome</keyword>
<dbReference type="Proteomes" id="UP000226192">
    <property type="component" value="Unassembled WGS sequence"/>
</dbReference>
<gene>
    <name evidence="2" type="ORF">CDD81_744</name>
</gene>
<organism evidence="2 3">
    <name type="scientific">Ophiocordyceps australis</name>
    <dbReference type="NCBI Taxonomy" id="1399860"/>
    <lineage>
        <taxon>Eukaryota</taxon>
        <taxon>Fungi</taxon>
        <taxon>Dikarya</taxon>
        <taxon>Ascomycota</taxon>
        <taxon>Pezizomycotina</taxon>
        <taxon>Sordariomycetes</taxon>
        <taxon>Hypocreomycetidae</taxon>
        <taxon>Hypocreales</taxon>
        <taxon>Ophiocordycipitaceae</taxon>
        <taxon>Ophiocordyceps</taxon>
    </lineage>
</organism>
<proteinExistence type="predicted"/>
<protein>
    <submittedName>
        <fullName evidence="2">Uncharacterized protein</fullName>
    </submittedName>
</protein>
<evidence type="ECO:0000256" key="1">
    <source>
        <dbReference type="SAM" id="MobiDB-lite"/>
    </source>
</evidence>